<dbReference type="SUPFAM" id="SSF81606">
    <property type="entry name" value="PP2C-like"/>
    <property type="match status" value="1"/>
</dbReference>
<name>A0A1C6V6A4_9ACTN</name>
<dbReference type="Pfam" id="PF07228">
    <property type="entry name" value="SpoIIE"/>
    <property type="match status" value="1"/>
</dbReference>
<dbReference type="SMART" id="SM00331">
    <property type="entry name" value="PP2C_SIG"/>
    <property type="match status" value="1"/>
</dbReference>
<evidence type="ECO:0000313" key="3">
    <source>
        <dbReference type="EMBL" id="SCL61879.1"/>
    </source>
</evidence>
<dbReference type="RefSeq" id="WP_091442850.1">
    <property type="nucleotide sequence ID" value="NZ_BMMJ01000010.1"/>
</dbReference>
<dbReference type="InterPro" id="IPR001932">
    <property type="entry name" value="PPM-type_phosphatase-like_dom"/>
</dbReference>
<dbReference type="AlphaFoldDB" id="A0A1C6V6A4"/>
<proteinExistence type="predicted"/>
<dbReference type="Proteomes" id="UP000198937">
    <property type="component" value="Unassembled WGS sequence"/>
</dbReference>
<dbReference type="InterPro" id="IPR036457">
    <property type="entry name" value="PPM-type-like_dom_sf"/>
</dbReference>
<protein>
    <submittedName>
        <fullName evidence="3">Stage II sporulation protein E (SpoIIE)</fullName>
    </submittedName>
</protein>
<dbReference type="OrthoDB" id="3280057at2"/>
<dbReference type="Gene3D" id="3.60.40.10">
    <property type="entry name" value="PPM-type phosphatase domain"/>
    <property type="match status" value="1"/>
</dbReference>
<keyword evidence="1" id="KW-0378">Hydrolase</keyword>
<evidence type="ECO:0000313" key="4">
    <source>
        <dbReference type="Proteomes" id="UP000198937"/>
    </source>
</evidence>
<reference evidence="3 4" key="1">
    <citation type="submission" date="2016-06" db="EMBL/GenBank/DDBJ databases">
        <authorList>
            <person name="Kjaerup R.B."/>
            <person name="Dalgaard T.S."/>
            <person name="Juul-Madsen H.R."/>
        </authorList>
    </citation>
    <scope>NUCLEOTIDE SEQUENCE [LARGE SCALE GENOMIC DNA]</scope>
    <source>
        <strain evidence="3 4">DSM 45577</strain>
    </source>
</reference>
<gene>
    <name evidence="3" type="ORF">GA0070617_4790</name>
</gene>
<dbReference type="EMBL" id="FMIA01000002">
    <property type="protein sequence ID" value="SCL61879.1"/>
    <property type="molecule type" value="Genomic_DNA"/>
</dbReference>
<evidence type="ECO:0000256" key="1">
    <source>
        <dbReference type="ARBA" id="ARBA00022801"/>
    </source>
</evidence>
<sequence>MSAAEDRARRSLIEAPADLLLDRLGAELATAYGITSVELYQVDYRLAELLPLGEGAPLTSPGHPAWRCFDHQEPILVQQVGWFPVGMRGERRGVLRIAPVPADPDTVEALAGIATALGHELTAVSAGTDVYRAARRSRRLTLAAEMQWELLPARSRVRPSFSLAGQLEPAYAVRGDSFDWSDDGDRLWLATINGTGEGVAAALLTSLATYALRNARRAGLSLADQAALADQAVYALHQGEQHLSTLLMEVELRSGVLTVVDAGSPRLVLLRDDDVHDLPIEAQFPLGMFEGTDYREQRFDLRPGDRLFVVSDGVVDAVGRDVRYGDTALERFLRRTGPLAPLDAVRSLIGDLRAFVAGDLIDDAVVVCLDWTGPQPSGGRVSTLPDR</sequence>
<keyword evidence="4" id="KW-1185">Reference proteome</keyword>
<accession>A0A1C6V6A4</accession>
<dbReference type="STRING" id="683228.GA0070617_4790"/>
<dbReference type="PANTHER" id="PTHR43156:SF2">
    <property type="entry name" value="STAGE II SPORULATION PROTEIN E"/>
    <property type="match status" value="1"/>
</dbReference>
<dbReference type="InterPro" id="IPR052016">
    <property type="entry name" value="Bact_Sigma-Reg"/>
</dbReference>
<evidence type="ECO:0000259" key="2">
    <source>
        <dbReference type="SMART" id="SM00331"/>
    </source>
</evidence>
<feature type="domain" description="PPM-type phosphatase" evidence="2">
    <location>
        <begin position="158"/>
        <end position="371"/>
    </location>
</feature>
<organism evidence="3 4">
    <name type="scientific">Micromonospora yangpuensis</name>
    <dbReference type="NCBI Taxonomy" id="683228"/>
    <lineage>
        <taxon>Bacteria</taxon>
        <taxon>Bacillati</taxon>
        <taxon>Actinomycetota</taxon>
        <taxon>Actinomycetes</taxon>
        <taxon>Micromonosporales</taxon>
        <taxon>Micromonosporaceae</taxon>
        <taxon>Micromonospora</taxon>
    </lineage>
</organism>
<dbReference type="PANTHER" id="PTHR43156">
    <property type="entry name" value="STAGE II SPORULATION PROTEIN E-RELATED"/>
    <property type="match status" value="1"/>
</dbReference>
<dbReference type="GO" id="GO:0016791">
    <property type="term" value="F:phosphatase activity"/>
    <property type="evidence" value="ECO:0007669"/>
    <property type="project" value="TreeGrafter"/>
</dbReference>